<feature type="compositionally biased region" description="Low complexity" evidence="1">
    <location>
        <begin position="483"/>
        <end position="495"/>
    </location>
</feature>
<protein>
    <recommendedName>
        <fullName evidence="4">Pt repeat family protein</fullName>
    </recommendedName>
</protein>
<reference evidence="2" key="1">
    <citation type="journal article" date="2023" name="Mol. Phylogenet. Evol.">
        <title>Genome-scale phylogeny and comparative genomics of the fungal order Sordariales.</title>
        <authorList>
            <person name="Hensen N."/>
            <person name="Bonometti L."/>
            <person name="Westerberg I."/>
            <person name="Brannstrom I.O."/>
            <person name="Guillou S."/>
            <person name="Cros-Aarteil S."/>
            <person name="Calhoun S."/>
            <person name="Haridas S."/>
            <person name="Kuo A."/>
            <person name="Mondo S."/>
            <person name="Pangilinan J."/>
            <person name="Riley R."/>
            <person name="LaButti K."/>
            <person name="Andreopoulos B."/>
            <person name="Lipzen A."/>
            <person name="Chen C."/>
            <person name="Yan M."/>
            <person name="Daum C."/>
            <person name="Ng V."/>
            <person name="Clum A."/>
            <person name="Steindorff A."/>
            <person name="Ohm R.A."/>
            <person name="Martin F."/>
            <person name="Silar P."/>
            <person name="Natvig D.O."/>
            <person name="Lalanne C."/>
            <person name="Gautier V."/>
            <person name="Ament-Velasquez S.L."/>
            <person name="Kruys A."/>
            <person name="Hutchinson M.I."/>
            <person name="Powell A.J."/>
            <person name="Barry K."/>
            <person name="Miller A.N."/>
            <person name="Grigoriev I.V."/>
            <person name="Debuchy R."/>
            <person name="Gladieux P."/>
            <person name="Hiltunen Thoren M."/>
            <person name="Johannesson H."/>
        </authorList>
    </citation>
    <scope>NUCLEOTIDE SEQUENCE</scope>
    <source>
        <strain evidence="2">CBS 990.96</strain>
    </source>
</reference>
<sequence>LDMDTDRAFLPPVFENHSLLATAAPLTVHVEVQFTDPVIKSRYCRSYSSSPTFEPTPRICRGLMRRIERCSEELITRKDSGALDVFKEESSERKSLRYEMTFRIIRRDKGEWAEMTFRSYQKHPLTVELTKDIKLATHRMIGLFLRKHDRDFLWLDVPESDIDHGEPKTTKPDDPLSLSCVPNSRFNETTQTFDFLPGYHIEVSFRSRNPQRKAPLIRKSLRLTSTQAAPLTLSMSEDLLWKGSQAINYELDARKKEFDDQSSRRSQSHHSFDGALEIDLRISNILGPAYAHVHRCIQSRLILFRHPEGKDCDDFLRRIEISLAGFRDNADAKINSLDDLEINICELKGAGWKLRQPLKFSLGSSSSYGRRIIQAALDRIQTGIADVIRGRELAVHLTAHKRGHLVLDKTIIAHEKRGQPKEWFSSSDEEQQTFAARLNTRIQADLNMIFEDSCSIDDLPDEEEDHTRPPTPVLSSRATSVPSEGSSASSFKSPSKLTRSLSNRLQGSPKRFVQRVFSLGRKTTETFKSKKSGDGLKTVKSSESIKSVSDSVAGKGEHGSKKSSKYGSLFESRPPSVVADESKPARRSFSLLSRRSSRHRVSSASTLVEEEEEEDTPHSRQSPEIRAQAVGKEMTSESTQKPAPRLLPRPAQNDDRASFSVHEARKPKMETPGVYEDAREYILSPAGPTRGNSPSRFDEYSTAPSTPGLSSGSLDSSPRNSLMIAPPAYQETNSGTRASSVLQDHCDAECECQQPGMNNGPEIVVSKGVFATEQISVAQPALSLPLKEQTWNEEPKEPIDAADRFVAQTSRSVPDPVEPTPLPTPTPTPNAPKTDASPNSDITIAPSSVDQIQTGKLGAETTPDTDVPHHPDFPTREVRNAITTQELDDDSDLHVSDAETKVEESGDQDASENTGEDVGTATGAEVEPVEDNVRQGPPLSETELSPNVVEGVPTSDSSEEAGADEKKSDPVVNHAPEVVSGDSETVDAVDVGSAKEPEASSDDVDEPTGREADETCDAEVQENVDSVAESHPVIELDEVTALNASEPESLCLAAVYEEAKGADGSETKIDDTVDEAIAEEPATATTNDDVVEDELLVKDKVPALAEAEVVENGEAVAPEATVEHDIPSEEPASVPEAAEEPAEELLQDDLDVTLAQKEDEPLKAVEVVVPETAVKQQTEAEAEAPVQTEAKIPKKIEIVVPKIVAEEQFAFELEVKAEDDAKVVSPPEFAPDAAVDTQKDVLIAQILGAAISQETEPATEDDGRKAGMTEQQPVIEQAAVAPTISVKDFSQEPSEDEPTGEVTAVTQESQITTTKTSETTEHVEEETQKIETAPLPRVAIPDAAFLHPNRASTSTIGSAWSYSDTASLLSRGSVDTYRPSIDEQPEQAGEEEAEKHGHHHFRSCHQTAGLLGLERDSPRFLCEAGLRRALGD</sequence>
<gene>
    <name evidence="2" type="ORF">QBC38DRAFT_325574</name>
</gene>
<evidence type="ECO:0000256" key="1">
    <source>
        <dbReference type="SAM" id="MobiDB-lite"/>
    </source>
</evidence>
<feature type="compositionally biased region" description="Polar residues" evidence="1">
    <location>
        <begin position="473"/>
        <end position="482"/>
    </location>
</feature>
<dbReference type="Proteomes" id="UP001301958">
    <property type="component" value="Unassembled WGS sequence"/>
</dbReference>
<feature type="compositionally biased region" description="Basic and acidic residues" evidence="1">
    <location>
        <begin position="892"/>
        <end position="904"/>
    </location>
</feature>
<feature type="compositionally biased region" description="Low complexity" evidence="1">
    <location>
        <begin position="538"/>
        <end position="554"/>
    </location>
</feature>
<comment type="caution">
    <text evidence="2">The sequence shown here is derived from an EMBL/GenBank/DDBJ whole genome shotgun (WGS) entry which is preliminary data.</text>
</comment>
<feature type="region of interest" description="Disordered" evidence="1">
    <location>
        <begin position="780"/>
        <end position="1016"/>
    </location>
</feature>
<feature type="compositionally biased region" description="Low complexity" evidence="1">
    <location>
        <begin position="1305"/>
        <end position="1317"/>
    </location>
</feature>
<evidence type="ECO:0000313" key="3">
    <source>
        <dbReference type="Proteomes" id="UP001301958"/>
    </source>
</evidence>
<feature type="compositionally biased region" description="Basic and acidic residues" evidence="1">
    <location>
        <begin position="652"/>
        <end position="669"/>
    </location>
</feature>
<feature type="compositionally biased region" description="Basic and acidic residues" evidence="1">
    <location>
        <begin position="793"/>
        <end position="803"/>
    </location>
</feature>
<feature type="region of interest" description="Disordered" evidence="1">
    <location>
        <begin position="527"/>
        <end position="723"/>
    </location>
</feature>
<evidence type="ECO:0000313" key="2">
    <source>
        <dbReference type="EMBL" id="KAK4230632.1"/>
    </source>
</evidence>
<feature type="non-terminal residue" evidence="2">
    <location>
        <position position="1"/>
    </location>
</feature>
<feature type="non-terminal residue" evidence="2">
    <location>
        <position position="1432"/>
    </location>
</feature>
<name>A0AAN7BWL0_9PEZI</name>
<reference evidence="2" key="2">
    <citation type="submission" date="2023-05" db="EMBL/GenBank/DDBJ databases">
        <authorList>
            <consortium name="Lawrence Berkeley National Laboratory"/>
            <person name="Steindorff A."/>
            <person name="Hensen N."/>
            <person name="Bonometti L."/>
            <person name="Westerberg I."/>
            <person name="Brannstrom I.O."/>
            <person name="Guillou S."/>
            <person name="Cros-Aarteil S."/>
            <person name="Calhoun S."/>
            <person name="Haridas S."/>
            <person name="Kuo A."/>
            <person name="Mondo S."/>
            <person name="Pangilinan J."/>
            <person name="Riley R."/>
            <person name="Labutti K."/>
            <person name="Andreopoulos B."/>
            <person name="Lipzen A."/>
            <person name="Chen C."/>
            <person name="Yanf M."/>
            <person name="Daum C."/>
            <person name="Ng V."/>
            <person name="Clum A."/>
            <person name="Ohm R."/>
            <person name="Martin F."/>
            <person name="Silar P."/>
            <person name="Natvig D."/>
            <person name="Lalanne C."/>
            <person name="Gautier V."/>
            <person name="Ament-Velasquez S.L."/>
            <person name="Kruys A."/>
            <person name="Hutchinson M.I."/>
            <person name="Powell A.J."/>
            <person name="Barry K."/>
            <person name="Miller A.N."/>
            <person name="Grigoriev I.V."/>
            <person name="Debuchy R."/>
            <person name="Gladieux P."/>
            <person name="Thoren M.H."/>
            <person name="Johannesson H."/>
        </authorList>
    </citation>
    <scope>NUCLEOTIDE SEQUENCE</scope>
    <source>
        <strain evidence="2">CBS 990.96</strain>
    </source>
</reference>
<feature type="region of interest" description="Disordered" evidence="1">
    <location>
        <begin position="1275"/>
        <end position="1329"/>
    </location>
</feature>
<feature type="region of interest" description="Disordered" evidence="1">
    <location>
        <begin position="1376"/>
        <end position="1400"/>
    </location>
</feature>
<accession>A0AAN7BWL0</accession>
<dbReference type="EMBL" id="MU865297">
    <property type="protein sequence ID" value="KAK4230632.1"/>
    <property type="molecule type" value="Genomic_DNA"/>
</dbReference>
<keyword evidence="3" id="KW-1185">Reference proteome</keyword>
<feature type="compositionally biased region" description="Polar residues" evidence="1">
    <location>
        <begin position="496"/>
        <end position="505"/>
    </location>
</feature>
<feature type="compositionally biased region" description="Acidic residues" evidence="1">
    <location>
        <begin position="1383"/>
        <end position="1392"/>
    </location>
</feature>
<evidence type="ECO:0008006" key="4">
    <source>
        <dbReference type="Google" id="ProtNLM"/>
    </source>
</evidence>
<proteinExistence type="predicted"/>
<feature type="compositionally biased region" description="Pro residues" evidence="1">
    <location>
        <begin position="816"/>
        <end position="830"/>
    </location>
</feature>
<feature type="compositionally biased region" description="Low complexity" evidence="1">
    <location>
        <begin position="701"/>
        <end position="717"/>
    </location>
</feature>
<feature type="region of interest" description="Disordered" evidence="1">
    <location>
        <begin position="457"/>
        <end position="505"/>
    </location>
</feature>
<feature type="compositionally biased region" description="Polar residues" evidence="1">
    <location>
        <begin position="836"/>
        <end position="854"/>
    </location>
</feature>
<feature type="compositionally biased region" description="Basic and acidic residues" evidence="1">
    <location>
        <begin position="1318"/>
        <end position="1329"/>
    </location>
</feature>
<feature type="region of interest" description="Disordered" evidence="1">
    <location>
        <begin position="1112"/>
        <end position="1143"/>
    </location>
</feature>
<feature type="compositionally biased region" description="Basic and acidic residues" evidence="1">
    <location>
        <begin position="866"/>
        <end position="879"/>
    </location>
</feature>
<organism evidence="2 3">
    <name type="scientific">Podospora fimiseda</name>
    <dbReference type="NCBI Taxonomy" id="252190"/>
    <lineage>
        <taxon>Eukaryota</taxon>
        <taxon>Fungi</taxon>
        <taxon>Dikarya</taxon>
        <taxon>Ascomycota</taxon>
        <taxon>Pezizomycotina</taxon>
        <taxon>Sordariomycetes</taxon>
        <taxon>Sordariomycetidae</taxon>
        <taxon>Sordariales</taxon>
        <taxon>Podosporaceae</taxon>
        <taxon>Podospora</taxon>
    </lineage>
</organism>